<feature type="compositionally biased region" description="Polar residues" evidence="5">
    <location>
        <begin position="17"/>
        <end position="29"/>
    </location>
</feature>
<keyword evidence="4" id="KW-0804">Transcription</keyword>
<feature type="non-terminal residue" evidence="7">
    <location>
        <position position="1"/>
    </location>
</feature>
<keyword evidence="2" id="KW-0731">Sigma factor</keyword>
<dbReference type="NCBIfam" id="TIGR02937">
    <property type="entry name" value="sigma70-ECF"/>
    <property type="match status" value="1"/>
</dbReference>
<evidence type="ECO:0000313" key="7">
    <source>
        <dbReference type="EMBL" id="GAH79078.1"/>
    </source>
</evidence>
<keyword evidence="3" id="KW-0238">DNA-binding</keyword>
<accession>X1KAI4</accession>
<organism evidence="7">
    <name type="scientific">marine sediment metagenome</name>
    <dbReference type="NCBI Taxonomy" id="412755"/>
    <lineage>
        <taxon>unclassified sequences</taxon>
        <taxon>metagenomes</taxon>
        <taxon>ecological metagenomes</taxon>
    </lineage>
</organism>
<sequence>NLATDFRRKRRAHPMQTIDSAGQDGSSTPMAVGSDEPGPPEQADRRELADQVFEALNVLSPRLREVVVLRYMQGLSYNEVAEVIRRPIGTVKSRLNRAHQKLKPVLESLSDRI</sequence>
<reference evidence="7" key="1">
    <citation type="journal article" date="2014" name="Front. Microbiol.">
        <title>High frequency of phylogenetically diverse reductive dehalogenase-homologous genes in deep subseafloor sedimentary metagenomes.</title>
        <authorList>
            <person name="Kawai M."/>
            <person name="Futagami T."/>
            <person name="Toyoda A."/>
            <person name="Takaki Y."/>
            <person name="Nishi S."/>
            <person name="Hori S."/>
            <person name="Arai W."/>
            <person name="Tsubouchi T."/>
            <person name="Morono Y."/>
            <person name="Uchiyama I."/>
            <person name="Ito T."/>
            <person name="Fujiyama A."/>
            <person name="Inagaki F."/>
            <person name="Takami H."/>
        </authorList>
    </citation>
    <scope>NUCLEOTIDE SEQUENCE</scope>
    <source>
        <strain evidence="7">Expedition CK06-06</strain>
    </source>
</reference>
<evidence type="ECO:0000256" key="2">
    <source>
        <dbReference type="ARBA" id="ARBA00023082"/>
    </source>
</evidence>
<dbReference type="GO" id="GO:0016987">
    <property type="term" value="F:sigma factor activity"/>
    <property type="evidence" value="ECO:0007669"/>
    <property type="project" value="UniProtKB-KW"/>
</dbReference>
<evidence type="ECO:0000256" key="5">
    <source>
        <dbReference type="SAM" id="MobiDB-lite"/>
    </source>
</evidence>
<dbReference type="EMBL" id="BARU01036617">
    <property type="protein sequence ID" value="GAH79078.1"/>
    <property type="molecule type" value="Genomic_DNA"/>
</dbReference>
<comment type="caution">
    <text evidence="7">The sequence shown here is derived from an EMBL/GenBank/DDBJ whole genome shotgun (WGS) entry which is preliminary data.</text>
</comment>
<evidence type="ECO:0000256" key="4">
    <source>
        <dbReference type="ARBA" id="ARBA00023163"/>
    </source>
</evidence>
<dbReference type="AlphaFoldDB" id="X1KAI4"/>
<dbReference type="PANTHER" id="PTHR43133">
    <property type="entry name" value="RNA POLYMERASE ECF-TYPE SIGMA FACTO"/>
    <property type="match status" value="1"/>
</dbReference>
<feature type="region of interest" description="Disordered" evidence="5">
    <location>
        <begin position="1"/>
        <end position="45"/>
    </location>
</feature>
<dbReference type="GO" id="GO:0003677">
    <property type="term" value="F:DNA binding"/>
    <property type="evidence" value="ECO:0007669"/>
    <property type="project" value="UniProtKB-KW"/>
</dbReference>
<dbReference type="GO" id="GO:0006352">
    <property type="term" value="P:DNA-templated transcription initiation"/>
    <property type="evidence" value="ECO:0007669"/>
    <property type="project" value="InterPro"/>
</dbReference>
<dbReference type="Gene3D" id="1.10.10.10">
    <property type="entry name" value="Winged helix-like DNA-binding domain superfamily/Winged helix DNA-binding domain"/>
    <property type="match status" value="1"/>
</dbReference>
<dbReference type="InterPro" id="IPR036388">
    <property type="entry name" value="WH-like_DNA-bd_sf"/>
</dbReference>
<evidence type="ECO:0000259" key="6">
    <source>
        <dbReference type="Pfam" id="PF08281"/>
    </source>
</evidence>
<dbReference type="InterPro" id="IPR039425">
    <property type="entry name" value="RNA_pol_sigma-70-like"/>
</dbReference>
<dbReference type="SUPFAM" id="SSF88659">
    <property type="entry name" value="Sigma3 and sigma4 domains of RNA polymerase sigma factors"/>
    <property type="match status" value="1"/>
</dbReference>
<gene>
    <name evidence="7" type="ORF">S03H2_57154</name>
</gene>
<protein>
    <recommendedName>
        <fullName evidence="6">RNA polymerase sigma factor 70 region 4 type 2 domain-containing protein</fullName>
    </recommendedName>
</protein>
<dbReference type="PANTHER" id="PTHR43133:SF8">
    <property type="entry name" value="RNA POLYMERASE SIGMA FACTOR HI_1459-RELATED"/>
    <property type="match status" value="1"/>
</dbReference>
<dbReference type="InterPro" id="IPR014284">
    <property type="entry name" value="RNA_pol_sigma-70_dom"/>
</dbReference>
<dbReference type="InterPro" id="IPR013249">
    <property type="entry name" value="RNA_pol_sigma70_r4_t2"/>
</dbReference>
<name>X1KAI4_9ZZZZ</name>
<proteinExistence type="predicted"/>
<evidence type="ECO:0000256" key="1">
    <source>
        <dbReference type="ARBA" id="ARBA00023015"/>
    </source>
</evidence>
<dbReference type="Pfam" id="PF08281">
    <property type="entry name" value="Sigma70_r4_2"/>
    <property type="match status" value="1"/>
</dbReference>
<dbReference type="CDD" id="cd06171">
    <property type="entry name" value="Sigma70_r4"/>
    <property type="match status" value="1"/>
</dbReference>
<keyword evidence="1" id="KW-0805">Transcription regulation</keyword>
<feature type="domain" description="RNA polymerase sigma factor 70 region 4 type 2" evidence="6">
    <location>
        <begin position="51"/>
        <end position="102"/>
    </location>
</feature>
<evidence type="ECO:0000256" key="3">
    <source>
        <dbReference type="ARBA" id="ARBA00023125"/>
    </source>
</evidence>
<dbReference type="InterPro" id="IPR013324">
    <property type="entry name" value="RNA_pol_sigma_r3/r4-like"/>
</dbReference>